<feature type="chain" id="PRO_5014267169" description="DUF5018 domain-containing protein" evidence="1">
    <location>
        <begin position="21"/>
        <end position="155"/>
    </location>
</feature>
<keyword evidence="1" id="KW-0732">Signal</keyword>
<organism evidence="4 5">
    <name type="scientific">Tannerella forsythia</name>
    <name type="common">Bacteroides forsythus</name>
    <dbReference type="NCBI Taxonomy" id="28112"/>
    <lineage>
        <taxon>Bacteria</taxon>
        <taxon>Pseudomonadati</taxon>
        <taxon>Bacteroidota</taxon>
        <taxon>Bacteroidia</taxon>
        <taxon>Bacteroidales</taxon>
        <taxon>Tannerellaceae</taxon>
        <taxon>Tannerella</taxon>
    </lineage>
</organism>
<dbReference type="InterPro" id="IPR054460">
    <property type="entry name" value="DUF5018-rel"/>
</dbReference>
<sequence length="155" mass="17473" precursor="true">MKHTVSKWLVMLLCIPFVIACDWEELPAYEEAEISAVQFYYRWASDIKDPITGEPVVKEQRLDTSNKVDQTKATIEVTVTVPDAKGDFNETIRSQVSAGKLWGQVTVSTAARITPIEGSAPLGTPDNWSQERKFRVTAANGKNKDWTIKIVQFRK</sequence>
<evidence type="ECO:0000313" key="4">
    <source>
        <dbReference type="EMBL" id="SCQ19512.1"/>
    </source>
</evidence>
<dbReference type="OrthoDB" id="760804at2"/>
<protein>
    <recommendedName>
        <fullName evidence="2">DUF5018 domain-containing protein</fullName>
    </recommendedName>
</protein>
<dbReference type="PROSITE" id="PS51257">
    <property type="entry name" value="PROKAR_LIPOPROTEIN"/>
    <property type="match status" value="1"/>
</dbReference>
<evidence type="ECO:0000313" key="6">
    <source>
        <dbReference type="Proteomes" id="UP000219259"/>
    </source>
</evidence>
<evidence type="ECO:0000256" key="1">
    <source>
        <dbReference type="SAM" id="SignalP"/>
    </source>
</evidence>
<feature type="signal peptide" evidence="1">
    <location>
        <begin position="1"/>
        <end position="20"/>
    </location>
</feature>
<dbReference type="GeneID" id="34758431"/>
<dbReference type="EMBL" id="NSLJ01000003">
    <property type="protein sequence ID" value="PDP44881.1"/>
    <property type="molecule type" value="Genomic_DNA"/>
</dbReference>
<name>A0A1D3UH97_TANFO</name>
<dbReference type="AlphaFoldDB" id="A0A1D3UH97"/>
<evidence type="ECO:0000313" key="3">
    <source>
        <dbReference type="EMBL" id="PDP44881.1"/>
    </source>
</evidence>
<dbReference type="Gene3D" id="2.60.40.4120">
    <property type="match status" value="1"/>
</dbReference>
<dbReference type="RefSeq" id="WP_014224609.1">
    <property type="nucleotide sequence ID" value="NZ_CAJPTF010000068.1"/>
</dbReference>
<dbReference type="Pfam" id="PF22243">
    <property type="entry name" value="DUF5018-rel"/>
    <property type="match status" value="1"/>
</dbReference>
<gene>
    <name evidence="3" type="ORF">CLI86_01890</name>
    <name evidence="4" type="ORF">TFUB20_00731</name>
</gene>
<proteinExistence type="predicted"/>
<dbReference type="EMBL" id="FMMM01000026">
    <property type="protein sequence ID" value="SCQ19512.1"/>
    <property type="molecule type" value="Genomic_DNA"/>
</dbReference>
<dbReference type="Proteomes" id="UP000182057">
    <property type="component" value="Unassembled WGS sequence"/>
</dbReference>
<evidence type="ECO:0000259" key="2">
    <source>
        <dbReference type="Pfam" id="PF22243"/>
    </source>
</evidence>
<dbReference type="OMA" id="FHDADIT"/>
<feature type="domain" description="DUF5018" evidence="2">
    <location>
        <begin position="34"/>
        <end position="149"/>
    </location>
</feature>
<accession>A0A1D3UH97</accession>
<reference evidence="4 5" key="1">
    <citation type="submission" date="2016-09" db="EMBL/GenBank/DDBJ databases">
        <authorList>
            <person name="Capua I."/>
            <person name="De Benedictis P."/>
            <person name="Joannis T."/>
            <person name="Lombin L.H."/>
            <person name="Cattoli G."/>
        </authorList>
    </citation>
    <scope>NUCLEOTIDE SEQUENCE [LARGE SCALE GENOMIC DNA]</scope>
    <source>
        <strain evidence="4 5">UB20</strain>
    </source>
</reference>
<evidence type="ECO:0000313" key="5">
    <source>
        <dbReference type="Proteomes" id="UP000182057"/>
    </source>
</evidence>
<dbReference type="Proteomes" id="UP000219259">
    <property type="component" value="Unassembled WGS sequence"/>
</dbReference>
<reference evidence="3 6" key="2">
    <citation type="submission" date="2017-09" db="EMBL/GenBank/DDBJ databases">
        <title>Phase variable restriction modification systems are present in the genome sequences of periodontal pathogens Prevotella intermedia, Tannerella forsythia and Porphyromonas gingivalis.</title>
        <authorList>
            <person name="Haigh R.D."/>
            <person name="Crawford L."/>
            <person name="Ralph J."/>
            <person name="Wanford J."/>
            <person name="Vartoukian S.R."/>
            <person name="Hijazib K."/>
            <person name="Wade W."/>
            <person name="Oggioni M.R."/>
        </authorList>
    </citation>
    <scope>NUCLEOTIDE SEQUENCE [LARGE SCALE GENOMIC DNA]</scope>
    <source>
        <strain evidence="3 6">WW11663</strain>
    </source>
</reference>